<feature type="transmembrane region" description="Helical" evidence="1">
    <location>
        <begin position="186"/>
        <end position="203"/>
    </location>
</feature>
<feature type="transmembrane region" description="Helical" evidence="1">
    <location>
        <begin position="20"/>
        <end position="41"/>
    </location>
</feature>
<feature type="transmembrane region" description="Helical" evidence="1">
    <location>
        <begin position="101"/>
        <end position="121"/>
    </location>
</feature>
<proteinExistence type="predicted"/>
<dbReference type="Proteomes" id="UP000680588">
    <property type="component" value="Chromosome"/>
</dbReference>
<evidence type="ECO:0000256" key="1">
    <source>
        <dbReference type="SAM" id="Phobius"/>
    </source>
</evidence>
<name>A0A975XLF9_9MICC</name>
<keyword evidence="1" id="KW-0472">Membrane</keyword>
<gene>
    <name evidence="2" type="ORF">KG104_04085</name>
</gene>
<sequence length="241" mass="24977">MKEFPGVKRLNAVPTERVHLWLMLLLTFSTGVVDAVGYLGLDRVFTGNMTGNVVLLGMAFAGGADLPILRPLLALIFFMLGAALAGRMLRKGPEGWSWRTSVALTVVAGGLTALAVFVAVADVQGNATLGSLTTSSMATVMGVQAATAKRLKVAEITTVVVTSTITGLASDSRLAGGNSQFWQRRALAIALILLGAVAGAAALKVDLWLGLAVSAAISIAVAVMGYVRHHRELRTGAPGVP</sequence>
<evidence type="ECO:0000313" key="2">
    <source>
        <dbReference type="EMBL" id="QWQ36984.1"/>
    </source>
</evidence>
<dbReference type="EMBL" id="CP076456">
    <property type="protein sequence ID" value="QWQ36984.1"/>
    <property type="molecule type" value="Genomic_DNA"/>
</dbReference>
<keyword evidence="1" id="KW-1133">Transmembrane helix</keyword>
<keyword evidence="3" id="KW-1185">Reference proteome</keyword>
<evidence type="ECO:0000313" key="3">
    <source>
        <dbReference type="Proteomes" id="UP000680588"/>
    </source>
</evidence>
<dbReference type="AlphaFoldDB" id="A0A975XLF9"/>
<accession>A0A975XLF9</accession>
<dbReference type="Pfam" id="PF06912">
    <property type="entry name" value="DUF1275"/>
    <property type="match status" value="1"/>
</dbReference>
<dbReference type="KEGG" id="asun:KG104_04085"/>
<keyword evidence="1" id="KW-0812">Transmembrane</keyword>
<organism evidence="2 3">
    <name type="scientific">Arthrobacter sunyaminii</name>
    <dbReference type="NCBI Taxonomy" id="2816859"/>
    <lineage>
        <taxon>Bacteria</taxon>
        <taxon>Bacillati</taxon>
        <taxon>Actinomycetota</taxon>
        <taxon>Actinomycetes</taxon>
        <taxon>Micrococcales</taxon>
        <taxon>Micrococcaceae</taxon>
        <taxon>Arthrobacter</taxon>
    </lineage>
</organism>
<dbReference type="InterPro" id="IPR010699">
    <property type="entry name" value="DUF1275"/>
</dbReference>
<feature type="transmembrane region" description="Helical" evidence="1">
    <location>
        <begin position="209"/>
        <end position="227"/>
    </location>
</feature>
<reference evidence="2" key="1">
    <citation type="submission" date="2021-06" db="EMBL/GenBank/DDBJ databases">
        <title>Novel species in genus Arthrobacter.</title>
        <authorList>
            <person name="Zhang G."/>
        </authorList>
    </citation>
    <scope>NUCLEOTIDE SEQUENCE</scope>
    <source>
        <strain evidence="2">Zg-ZUI122</strain>
    </source>
</reference>
<protein>
    <submittedName>
        <fullName evidence="2">DUF1275 domain-containing protein</fullName>
    </submittedName>
</protein>
<dbReference type="PANTHER" id="PTHR37314:SF4">
    <property type="entry name" value="UPF0700 TRANSMEMBRANE PROTEIN YOAK"/>
    <property type="match status" value="1"/>
</dbReference>
<feature type="transmembrane region" description="Helical" evidence="1">
    <location>
        <begin position="68"/>
        <end position="89"/>
    </location>
</feature>
<dbReference type="PANTHER" id="PTHR37314">
    <property type="entry name" value="SLR0142 PROTEIN"/>
    <property type="match status" value="1"/>
</dbReference>